<dbReference type="InterPro" id="IPR002509">
    <property type="entry name" value="NODB_dom"/>
</dbReference>
<dbReference type="GO" id="GO:0005975">
    <property type="term" value="P:carbohydrate metabolic process"/>
    <property type="evidence" value="ECO:0007669"/>
    <property type="project" value="InterPro"/>
</dbReference>
<dbReference type="AlphaFoldDB" id="A0A1M7JG20"/>
<dbReference type="EMBL" id="FRCP01000011">
    <property type="protein sequence ID" value="SHM51915.1"/>
    <property type="molecule type" value="Genomic_DNA"/>
</dbReference>
<dbReference type="Gene3D" id="3.20.20.370">
    <property type="entry name" value="Glycoside hydrolase/deacetylase"/>
    <property type="match status" value="1"/>
</dbReference>
<keyword evidence="4" id="KW-1185">Reference proteome</keyword>
<evidence type="ECO:0000256" key="1">
    <source>
        <dbReference type="SAM" id="MobiDB-lite"/>
    </source>
</evidence>
<dbReference type="PANTHER" id="PTHR10587">
    <property type="entry name" value="GLYCOSYL TRANSFERASE-RELATED"/>
    <property type="match status" value="1"/>
</dbReference>
<dbReference type="Pfam" id="PF01522">
    <property type="entry name" value="Polysacc_deac_1"/>
    <property type="match status" value="1"/>
</dbReference>
<proteinExistence type="predicted"/>
<dbReference type="STRING" id="1120996.SAMN02746066_02252"/>
<dbReference type="CDD" id="cd10944">
    <property type="entry name" value="CE4_SmPgdA_like"/>
    <property type="match status" value="1"/>
</dbReference>
<evidence type="ECO:0000313" key="4">
    <source>
        <dbReference type="Proteomes" id="UP000184038"/>
    </source>
</evidence>
<dbReference type="SUPFAM" id="SSF88713">
    <property type="entry name" value="Glycoside hydrolase/deacetylase"/>
    <property type="match status" value="1"/>
</dbReference>
<evidence type="ECO:0000259" key="2">
    <source>
        <dbReference type="PROSITE" id="PS51677"/>
    </source>
</evidence>
<dbReference type="InterPro" id="IPR050248">
    <property type="entry name" value="Polysacc_deacetylase_ArnD"/>
</dbReference>
<feature type="domain" description="NodB homology" evidence="2">
    <location>
        <begin position="134"/>
        <end position="324"/>
    </location>
</feature>
<dbReference type="Proteomes" id="UP000184038">
    <property type="component" value="Unassembled WGS sequence"/>
</dbReference>
<accession>A0A1M7JG20</accession>
<dbReference type="RefSeq" id="WP_170865480.1">
    <property type="nucleotide sequence ID" value="NZ_FRCP01000011.1"/>
</dbReference>
<sequence>MGEKRIILILVIILLLIMGKLFRGDIFEPTMQSDTIEDSAIEVEKTKQEVKQEAKQEAKQETKQEVKQETKQEETVKKEDSAEIAHKEEYMELYPDMYVKSSAKIPLAAIDTNVLDYRKYIFKYPMSDIQSDKKVAYLTFDDGPSENTRKVLEILKKYNIKATFFMIAGSVTPERYDLIKEMIDQGHVVGIHTYSHNYKKIYASVKDYLDDFYLAYTRMYEVTGVQPIVFRFPGGSYNKYMKGIRKQVMAEMERRGFTYYDWQVSAEDSIGKPTRASITRNVLKDLKRYRKPIILLHDSSVNKATVQSLETIIQTIKEEGYTFDTVDKR</sequence>
<dbReference type="PROSITE" id="PS51677">
    <property type="entry name" value="NODB"/>
    <property type="match status" value="1"/>
</dbReference>
<feature type="region of interest" description="Disordered" evidence="1">
    <location>
        <begin position="54"/>
        <end position="81"/>
    </location>
</feature>
<name>A0A1M7JG20_9FIRM</name>
<dbReference type="PANTHER" id="PTHR10587:SF125">
    <property type="entry name" value="POLYSACCHARIDE DEACETYLASE YHEN-RELATED"/>
    <property type="match status" value="1"/>
</dbReference>
<evidence type="ECO:0000313" key="3">
    <source>
        <dbReference type="EMBL" id="SHM51915.1"/>
    </source>
</evidence>
<protein>
    <submittedName>
        <fullName evidence="3">Peptidoglycan/xylan/chitin deacetylase, PgdA/CDA1 family</fullName>
    </submittedName>
</protein>
<gene>
    <name evidence="3" type="ORF">SAMN02746066_02252</name>
</gene>
<dbReference type="GO" id="GO:0016810">
    <property type="term" value="F:hydrolase activity, acting on carbon-nitrogen (but not peptide) bonds"/>
    <property type="evidence" value="ECO:0007669"/>
    <property type="project" value="InterPro"/>
</dbReference>
<reference evidence="3 4" key="1">
    <citation type="submission" date="2016-11" db="EMBL/GenBank/DDBJ databases">
        <authorList>
            <person name="Jaros S."/>
            <person name="Januszkiewicz K."/>
            <person name="Wedrychowicz H."/>
        </authorList>
    </citation>
    <scope>NUCLEOTIDE SEQUENCE [LARGE SCALE GENOMIC DNA]</scope>
    <source>
        <strain evidence="3 4">DSM 15930</strain>
    </source>
</reference>
<dbReference type="InterPro" id="IPR011330">
    <property type="entry name" value="Glyco_hydro/deAcase_b/a-brl"/>
</dbReference>
<organism evidence="3 4">
    <name type="scientific">Anaerosporobacter mobilis DSM 15930</name>
    <dbReference type="NCBI Taxonomy" id="1120996"/>
    <lineage>
        <taxon>Bacteria</taxon>
        <taxon>Bacillati</taxon>
        <taxon>Bacillota</taxon>
        <taxon>Clostridia</taxon>
        <taxon>Lachnospirales</taxon>
        <taxon>Lachnospiraceae</taxon>
        <taxon>Anaerosporobacter</taxon>
    </lineage>
</organism>